<name>A0ABR0EGH4_ZASCE</name>
<keyword evidence="2" id="KW-1185">Reference proteome</keyword>
<organism evidence="1 2">
    <name type="scientific">Zasmidium cellare</name>
    <name type="common">Wine cellar mold</name>
    <name type="synonym">Racodium cellare</name>
    <dbReference type="NCBI Taxonomy" id="395010"/>
    <lineage>
        <taxon>Eukaryota</taxon>
        <taxon>Fungi</taxon>
        <taxon>Dikarya</taxon>
        <taxon>Ascomycota</taxon>
        <taxon>Pezizomycotina</taxon>
        <taxon>Dothideomycetes</taxon>
        <taxon>Dothideomycetidae</taxon>
        <taxon>Mycosphaerellales</taxon>
        <taxon>Mycosphaerellaceae</taxon>
        <taxon>Zasmidium</taxon>
    </lineage>
</organism>
<comment type="caution">
    <text evidence="1">The sequence shown here is derived from an EMBL/GenBank/DDBJ whole genome shotgun (WGS) entry which is preliminary data.</text>
</comment>
<accession>A0ABR0EGH4</accession>
<gene>
    <name evidence="1" type="ORF">PRZ48_008801</name>
</gene>
<proteinExistence type="predicted"/>
<evidence type="ECO:0000313" key="2">
    <source>
        <dbReference type="Proteomes" id="UP001305779"/>
    </source>
</evidence>
<evidence type="ECO:0000313" key="1">
    <source>
        <dbReference type="EMBL" id="KAK4500612.1"/>
    </source>
</evidence>
<dbReference type="Proteomes" id="UP001305779">
    <property type="component" value="Unassembled WGS sequence"/>
</dbReference>
<reference evidence="1 2" key="1">
    <citation type="journal article" date="2023" name="G3 (Bethesda)">
        <title>A chromosome-level genome assembly of Zasmidium syzygii isolated from banana leaves.</title>
        <authorList>
            <person name="van Westerhoven A.C."/>
            <person name="Mehrabi R."/>
            <person name="Talebi R."/>
            <person name="Steentjes M.B.F."/>
            <person name="Corcolon B."/>
            <person name="Chong P.A."/>
            <person name="Kema G.H.J."/>
            <person name="Seidl M.F."/>
        </authorList>
    </citation>
    <scope>NUCLEOTIDE SEQUENCE [LARGE SCALE GENOMIC DNA]</scope>
    <source>
        <strain evidence="1 2">P124</strain>
    </source>
</reference>
<protein>
    <submittedName>
        <fullName evidence="1">Uncharacterized protein</fullName>
    </submittedName>
</protein>
<sequence length="296" mass="33744">MTATTRSQARRASLLARSAAARKAVSERGLPCMPWEMKLEVIKHAVRNEDGILVARGHYEKVGRVQGRGITRMRKSLLRPFSKLPEMHHEAEKAFWPENEVVFPVSTRVHSRSEEACWDQQLLRYEPELKHVHFIVPLRTSTPCRFPARATPQDPLNRRPGHIVNAFRMIHYAIQNCTSLETLTIHLLYDANTRDPVPHGRELNLRRKLLWILGWVKYKKSALNVKDAILVVAPGDRVEKKAEQSHGITLSDKEIAEEGKGDLWGMNPIGLCGWMADRFYHFAGEGKASRVAVRLA</sequence>
<dbReference type="EMBL" id="JAXOVC010000006">
    <property type="protein sequence ID" value="KAK4500612.1"/>
    <property type="molecule type" value="Genomic_DNA"/>
</dbReference>